<feature type="domain" description="HAT C-terminal dimerisation" evidence="1">
    <location>
        <begin position="126"/>
        <end position="199"/>
    </location>
</feature>
<gene>
    <name evidence="3" type="primary">LOC107808623</name>
</gene>
<dbReference type="STRING" id="4097.A0A1S4BIC9"/>
<dbReference type="RefSeq" id="XP_016488633.1">
    <property type="nucleotide sequence ID" value="XM_016633147.1"/>
</dbReference>
<sequence length="226" mass="26318">MLLEEERNSSDLVMNEMATLMLRKFKKYWRSYSRILSLAIVLDSRYKIKLVKFCFSIIDPVIANAKVKAVEDHFQILFKEYLVPSTSISLSEEHVYSRCTNEARDELKEFDVFENQLESSRDKTQLDLYMEKPNLNRKANPDLDVLAFWKENRLRFPNFSLMARDVLSIPISTIALESTFSIGVRIIGKFQSSILPVNGRQSCVLEIGFANKKISMNQTPMRMKLR</sequence>
<evidence type="ECO:0000259" key="2">
    <source>
        <dbReference type="Pfam" id="PF14372"/>
    </source>
</evidence>
<dbReference type="KEGG" id="nta:107808623"/>
<evidence type="ECO:0000259" key="1">
    <source>
        <dbReference type="Pfam" id="PF05699"/>
    </source>
</evidence>
<evidence type="ECO:0000313" key="3">
    <source>
        <dbReference type="RefSeq" id="XP_016488633.1"/>
    </source>
</evidence>
<dbReference type="PANTHER" id="PTHR23272">
    <property type="entry name" value="BED FINGER-RELATED"/>
    <property type="match status" value="1"/>
</dbReference>
<protein>
    <submittedName>
        <fullName evidence="3">Zinc finger BED domain-containing protein DAYSLEEPER-like</fullName>
    </submittedName>
</protein>
<feature type="domain" description="hAT-like transposase RNase-H fold" evidence="2">
    <location>
        <begin position="2"/>
        <end position="81"/>
    </location>
</feature>
<dbReference type="InterPro" id="IPR025525">
    <property type="entry name" value="hAT-like_transposase_RNase-H"/>
</dbReference>
<proteinExistence type="predicted"/>
<dbReference type="GO" id="GO:0003677">
    <property type="term" value="F:DNA binding"/>
    <property type="evidence" value="ECO:0007669"/>
    <property type="project" value="InterPro"/>
</dbReference>
<reference evidence="3" key="1">
    <citation type="submission" date="2025-08" db="UniProtKB">
        <authorList>
            <consortium name="RefSeq"/>
        </authorList>
    </citation>
    <scope>IDENTIFICATION</scope>
</reference>
<dbReference type="OMA" id="EIGFANK"/>
<dbReference type="GO" id="GO:0046983">
    <property type="term" value="F:protein dimerization activity"/>
    <property type="evidence" value="ECO:0007669"/>
    <property type="project" value="InterPro"/>
</dbReference>
<dbReference type="InterPro" id="IPR008906">
    <property type="entry name" value="HATC_C_dom"/>
</dbReference>
<dbReference type="PaxDb" id="4097-A0A1S4BIC9"/>
<dbReference type="Pfam" id="PF14372">
    <property type="entry name" value="hAT-like_RNase-H"/>
    <property type="match status" value="1"/>
</dbReference>
<name>A0A1S4BIC9_TOBAC</name>
<dbReference type="Pfam" id="PF05699">
    <property type="entry name" value="Dimer_Tnp_hAT"/>
    <property type="match status" value="1"/>
</dbReference>
<dbReference type="SUPFAM" id="SSF53098">
    <property type="entry name" value="Ribonuclease H-like"/>
    <property type="match status" value="1"/>
</dbReference>
<organism evidence="3">
    <name type="scientific">Nicotiana tabacum</name>
    <name type="common">Common tobacco</name>
    <dbReference type="NCBI Taxonomy" id="4097"/>
    <lineage>
        <taxon>Eukaryota</taxon>
        <taxon>Viridiplantae</taxon>
        <taxon>Streptophyta</taxon>
        <taxon>Embryophyta</taxon>
        <taxon>Tracheophyta</taxon>
        <taxon>Spermatophyta</taxon>
        <taxon>Magnoliopsida</taxon>
        <taxon>eudicotyledons</taxon>
        <taxon>Gunneridae</taxon>
        <taxon>Pentapetalae</taxon>
        <taxon>asterids</taxon>
        <taxon>lamiids</taxon>
        <taxon>Solanales</taxon>
        <taxon>Solanaceae</taxon>
        <taxon>Nicotianoideae</taxon>
        <taxon>Nicotianeae</taxon>
        <taxon>Nicotiana</taxon>
    </lineage>
</organism>
<accession>A0A1S4BIC9</accession>
<dbReference type="OrthoDB" id="1299837at2759"/>
<dbReference type="InterPro" id="IPR012337">
    <property type="entry name" value="RNaseH-like_sf"/>
</dbReference>
<dbReference type="PANTHER" id="PTHR23272:SF194">
    <property type="entry name" value="ZINC FINGER BED DOMAIN-CONTAINING PROTEIN DAYSLEEPER-LIKE"/>
    <property type="match status" value="1"/>
</dbReference>
<dbReference type="AlphaFoldDB" id="A0A1S4BIC9"/>